<sequence length="472" mass="53900">MNGGRHISSLKFSIRSFSTSSLVSIRPAPAWNNSSNQENKLNNYSGPLAIINNLLETASSKFGKKPSLTQKHQYKASTSPSGIPLSKFFSVKFPLPIMESFQDYKKRNQLLNIQDDLLTLLDMENLENLNMSVLKVPIHLDKEGRVIKIKDVMTDGTMRDADNYINEVCISPKNIDPQDKSVKHLILIHGYGAGLGFYIKNLEKMAEFINQEITKGSSKWCIHAIDLLGYGSSSRPKINYKTNNSLQTFEDWFVDSLENWRIQRQLNHYENNLVIAHSMGAYLSVCYNIKYPKTFRKLVLVSPAGMIKPATFDSKRIPGWFNYLWNKNVSPFALVRYSGPLGSFFVSGWTSRRFANLTHREHALLHRYSYGIFNARGSGEYFLNYVLSAGGVPRYPLVKNKTRLKQVSCETEWLYGDNDWMDSRGGLIATKFLTENNKLKAKVKIFEGCGHHIYLDDITGFNNYLLSQMKEF</sequence>
<dbReference type="Proteomes" id="UP001360560">
    <property type="component" value="Unassembled WGS sequence"/>
</dbReference>
<feature type="domain" description="AB hydrolase-1" evidence="2">
    <location>
        <begin position="183"/>
        <end position="457"/>
    </location>
</feature>
<dbReference type="GO" id="GO:0035965">
    <property type="term" value="P:cardiolipin acyl-chain remodeling"/>
    <property type="evidence" value="ECO:0007669"/>
    <property type="project" value="TreeGrafter"/>
</dbReference>
<dbReference type="PANTHER" id="PTHR42886:SF29">
    <property type="entry name" value="PUMMELIG, ISOFORM A"/>
    <property type="match status" value="1"/>
</dbReference>
<dbReference type="GO" id="GO:0005743">
    <property type="term" value="C:mitochondrial inner membrane"/>
    <property type="evidence" value="ECO:0007669"/>
    <property type="project" value="TreeGrafter"/>
</dbReference>
<reference evidence="3 4" key="1">
    <citation type="journal article" date="2023" name="Elife">
        <title>Identification of key yeast species and microbe-microbe interactions impacting larval growth of Drosophila in the wild.</title>
        <authorList>
            <person name="Mure A."/>
            <person name="Sugiura Y."/>
            <person name="Maeda R."/>
            <person name="Honda K."/>
            <person name="Sakurai N."/>
            <person name="Takahashi Y."/>
            <person name="Watada M."/>
            <person name="Katoh T."/>
            <person name="Gotoh A."/>
            <person name="Gotoh Y."/>
            <person name="Taniguchi I."/>
            <person name="Nakamura K."/>
            <person name="Hayashi T."/>
            <person name="Katayama T."/>
            <person name="Uemura T."/>
            <person name="Hattori Y."/>
        </authorList>
    </citation>
    <scope>NUCLEOTIDE SEQUENCE [LARGE SCALE GENOMIC DNA]</scope>
    <source>
        <strain evidence="3 4">SC-9</strain>
    </source>
</reference>
<dbReference type="GO" id="GO:0042171">
    <property type="term" value="F:lysophosphatidic acid acyltransferase activity"/>
    <property type="evidence" value="ECO:0007669"/>
    <property type="project" value="TreeGrafter"/>
</dbReference>
<evidence type="ECO:0000259" key="2">
    <source>
        <dbReference type="Pfam" id="PF00561"/>
    </source>
</evidence>
<evidence type="ECO:0000256" key="1">
    <source>
        <dbReference type="ARBA" id="ARBA00038097"/>
    </source>
</evidence>
<comment type="caution">
    <text evidence="3">The sequence shown here is derived from an EMBL/GenBank/DDBJ whole genome shotgun (WGS) entry which is preliminary data.</text>
</comment>
<name>A0AAV5QP73_9ASCO</name>
<keyword evidence="3" id="KW-0378">Hydrolase</keyword>
<dbReference type="SUPFAM" id="SSF53474">
    <property type="entry name" value="alpha/beta-Hydrolases"/>
    <property type="match status" value="1"/>
</dbReference>
<dbReference type="GeneID" id="90074690"/>
<evidence type="ECO:0000313" key="3">
    <source>
        <dbReference type="EMBL" id="GMM36715.1"/>
    </source>
</evidence>
<dbReference type="PANTHER" id="PTHR42886">
    <property type="entry name" value="RE40534P-RELATED"/>
    <property type="match status" value="1"/>
</dbReference>
<dbReference type="GO" id="GO:0055088">
    <property type="term" value="P:lipid homeostasis"/>
    <property type="evidence" value="ECO:0007669"/>
    <property type="project" value="TreeGrafter"/>
</dbReference>
<accession>A0AAV5QP73</accession>
<dbReference type="InterPro" id="IPR029058">
    <property type="entry name" value="AB_hydrolase_fold"/>
</dbReference>
<dbReference type="InterPro" id="IPR000073">
    <property type="entry name" value="AB_hydrolase_1"/>
</dbReference>
<comment type="similarity">
    <text evidence="1">Belongs to the peptidase S33 family. ABHD4/ABHD5 subfamily.</text>
</comment>
<evidence type="ECO:0000313" key="4">
    <source>
        <dbReference type="Proteomes" id="UP001360560"/>
    </source>
</evidence>
<dbReference type="RefSeq" id="XP_064853711.1">
    <property type="nucleotide sequence ID" value="XM_064997639.1"/>
</dbReference>
<dbReference type="AlphaFoldDB" id="A0AAV5QP73"/>
<dbReference type="EMBL" id="BTFZ01000011">
    <property type="protein sequence ID" value="GMM36715.1"/>
    <property type="molecule type" value="Genomic_DNA"/>
</dbReference>
<dbReference type="Pfam" id="PF00561">
    <property type="entry name" value="Abhydrolase_1"/>
    <property type="match status" value="1"/>
</dbReference>
<protein>
    <submittedName>
        <fullName evidence="3">Carboxylic ester hydrolase</fullName>
    </submittedName>
</protein>
<dbReference type="Gene3D" id="3.40.50.1820">
    <property type="entry name" value="alpha/beta hydrolase"/>
    <property type="match status" value="1"/>
</dbReference>
<organism evidence="3 4">
    <name type="scientific">Saccharomycopsis crataegensis</name>
    <dbReference type="NCBI Taxonomy" id="43959"/>
    <lineage>
        <taxon>Eukaryota</taxon>
        <taxon>Fungi</taxon>
        <taxon>Dikarya</taxon>
        <taxon>Ascomycota</taxon>
        <taxon>Saccharomycotina</taxon>
        <taxon>Saccharomycetes</taxon>
        <taxon>Saccharomycopsidaceae</taxon>
        <taxon>Saccharomycopsis</taxon>
    </lineage>
</organism>
<proteinExistence type="inferred from homology"/>
<keyword evidence="4" id="KW-1185">Reference proteome</keyword>
<gene>
    <name evidence="3" type="ORF">DASC09_040400</name>
</gene>
<dbReference type="GO" id="GO:0006654">
    <property type="term" value="P:phosphatidic acid biosynthetic process"/>
    <property type="evidence" value="ECO:0007669"/>
    <property type="project" value="TreeGrafter"/>
</dbReference>
<dbReference type="GO" id="GO:0004623">
    <property type="term" value="F:phospholipase A2 activity"/>
    <property type="evidence" value="ECO:0007669"/>
    <property type="project" value="TreeGrafter"/>
</dbReference>